<evidence type="ECO:0000313" key="5">
    <source>
        <dbReference type="EMBL" id="RPD41645.1"/>
    </source>
</evidence>
<evidence type="ECO:0000259" key="4">
    <source>
        <dbReference type="PROSITE" id="PS01124"/>
    </source>
</evidence>
<keyword evidence="1" id="KW-0805">Transcription regulation</keyword>
<gene>
    <name evidence="5" type="ORF">EG028_10090</name>
</gene>
<sequence>MPVTITNDNREILLHDDTVFSAEMFMKPELVEQTHRMDYKFGKAEMKEFHFDGFMLGFGSASTNQRLHIESTEEMQRIGMHFMIRGEVTSHIKGAVKNLVTSSYQHNIVYSPESEEFVQVDSQPDIQMFALGFVKEKFVQLAANNGPILDRYAENVAANKPVFLTHGYTITARMMQVIEEVRHCHFTGGLKKLFLQSKAIELLALQCEQIEAETLRKPETVRVSRTDEEKIYHARDLLLANAQEPLSLMELARKAGLNEFKLKNGFKKVFDNTVFGYLNDYRLEQSREMMRAGEVSFTEIADTLGYSSLQHFSNAFRKKYGMSPREVRKWM</sequence>
<dbReference type="EMBL" id="RMBX01000004">
    <property type="protein sequence ID" value="RPD41645.1"/>
    <property type="molecule type" value="Genomic_DNA"/>
</dbReference>
<dbReference type="PANTHER" id="PTHR47893">
    <property type="entry name" value="REGULATORY PROTEIN PCHR"/>
    <property type="match status" value="1"/>
</dbReference>
<dbReference type="Gene3D" id="1.10.10.60">
    <property type="entry name" value="Homeodomain-like"/>
    <property type="match status" value="2"/>
</dbReference>
<keyword evidence="6" id="KW-1185">Reference proteome</keyword>
<accession>A0A3N4ME50</accession>
<dbReference type="GO" id="GO:0043565">
    <property type="term" value="F:sequence-specific DNA binding"/>
    <property type="evidence" value="ECO:0007669"/>
    <property type="project" value="InterPro"/>
</dbReference>
<protein>
    <submittedName>
        <fullName evidence="5">AraC family transcriptional regulator</fullName>
    </submittedName>
</protein>
<dbReference type="Proteomes" id="UP000279089">
    <property type="component" value="Unassembled WGS sequence"/>
</dbReference>
<feature type="domain" description="HTH araC/xylS-type" evidence="4">
    <location>
        <begin position="232"/>
        <end position="330"/>
    </location>
</feature>
<evidence type="ECO:0000256" key="1">
    <source>
        <dbReference type="ARBA" id="ARBA00023015"/>
    </source>
</evidence>
<dbReference type="InterPro" id="IPR018062">
    <property type="entry name" value="HTH_AraC-typ_CS"/>
</dbReference>
<keyword evidence="3" id="KW-0804">Transcription</keyword>
<dbReference type="SMART" id="SM00342">
    <property type="entry name" value="HTH_ARAC"/>
    <property type="match status" value="1"/>
</dbReference>
<dbReference type="OrthoDB" id="799767at2"/>
<dbReference type="PROSITE" id="PS00041">
    <property type="entry name" value="HTH_ARAC_FAMILY_1"/>
    <property type="match status" value="1"/>
</dbReference>
<evidence type="ECO:0000256" key="2">
    <source>
        <dbReference type="ARBA" id="ARBA00023125"/>
    </source>
</evidence>
<dbReference type="PRINTS" id="PR00032">
    <property type="entry name" value="HTHARAC"/>
</dbReference>
<name>A0A3N4ME50_9BACT</name>
<reference evidence="6" key="1">
    <citation type="submission" date="2018-11" db="EMBL/GenBank/DDBJ databases">
        <title>Chitinophaga lutea sp.nov., isolate from arsenic contaminated soil.</title>
        <authorList>
            <person name="Zong Y."/>
        </authorList>
    </citation>
    <scope>NUCLEOTIDE SEQUENCE [LARGE SCALE GENOMIC DNA]</scope>
    <source>
        <strain evidence="6">YLT18</strain>
    </source>
</reference>
<dbReference type="GO" id="GO:0003700">
    <property type="term" value="F:DNA-binding transcription factor activity"/>
    <property type="evidence" value="ECO:0007669"/>
    <property type="project" value="InterPro"/>
</dbReference>
<dbReference type="AlphaFoldDB" id="A0A3N4ME50"/>
<dbReference type="InterPro" id="IPR020449">
    <property type="entry name" value="Tscrpt_reg_AraC-type_HTH"/>
</dbReference>
<evidence type="ECO:0000313" key="6">
    <source>
        <dbReference type="Proteomes" id="UP000279089"/>
    </source>
</evidence>
<dbReference type="InterPro" id="IPR053142">
    <property type="entry name" value="PchR_regulatory_protein"/>
</dbReference>
<dbReference type="Pfam" id="PF12833">
    <property type="entry name" value="HTH_18"/>
    <property type="match status" value="1"/>
</dbReference>
<dbReference type="PANTHER" id="PTHR47893:SF1">
    <property type="entry name" value="REGULATORY PROTEIN PCHR"/>
    <property type="match status" value="1"/>
</dbReference>
<dbReference type="InterPro" id="IPR018060">
    <property type="entry name" value="HTH_AraC"/>
</dbReference>
<comment type="caution">
    <text evidence="5">The sequence shown here is derived from an EMBL/GenBank/DDBJ whole genome shotgun (WGS) entry which is preliminary data.</text>
</comment>
<dbReference type="PROSITE" id="PS01124">
    <property type="entry name" value="HTH_ARAC_FAMILY_2"/>
    <property type="match status" value="1"/>
</dbReference>
<organism evidence="5 6">
    <name type="scientific">Chitinophaga barathri</name>
    <dbReference type="NCBI Taxonomy" id="1647451"/>
    <lineage>
        <taxon>Bacteria</taxon>
        <taxon>Pseudomonadati</taxon>
        <taxon>Bacteroidota</taxon>
        <taxon>Chitinophagia</taxon>
        <taxon>Chitinophagales</taxon>
        <taxon>Chitinophagaceae</taxon>
        <taxon>Chitinophaga</taxon>
    </lineage>
</organism>
<dbReference type="SUPFAM" id="SSF46689">
    <property type="entry name" value="Homeodomain-like"/>
    <property type="match status" value="2"/>
</dbReference>
<evidence type="ECO:0000256" key="3">
    <source>
        <dbReference type="ARBA" id="ARBA00023163"/>
    </source>
</evidence>
<keyword evidence="2" id="KW-0238">DNA-binding</keyword>
<dbReference type="RefSeq" id="WP_120516053.1">
    <property type="nucleotide sequence ID" value="NZ_QXZY01000005.1"/>
</dbReference>
<dbReference type="InterPro" id="IPR009057">
    <property type="entry name" value="Homeodomain-like_sf"/>
</dbReference>
<proteinExistence type="predicted"/>